<organism evidence="3 4">
    <name type="scientific">Plasmodiophora brassicae</name>
    <name type="common">Clubroot disease agent</name>
    <dbReference type="NCBI Taxonomy" id="37360"/>
    <lineage>
        <taxon>Eukaryota</taxon>
        <taxon>Sar</taxon>
        <taxon>Rhizaria</taxon>
        <taxon>Endomyxa</taxon>
        <taxon>Phytomyxea</taxon>
        <taxon>Plasmodiophorida</taxon>
        <taxon>Plasmodiophoridae</taxon>
        <taxon>Plasmodiophora</taxon>
    </lineage>
</organism>
<dbReference type="EMBL" id="CDSF01000001">
    <property type="protein sequence ID" value="CEO94232.1"/>
    <property type="molecule type" value="Genomic_DNA"/>
</dbReference>
<proteinExistence type="inferred from homology"/>
<dbReference type="InterPro" id="IPR036754">
    <property type="entry name" value="YbaK/aa-tRNA-synt-asso_dom_sf"/>
</dbReference>
<name>A0A0G4IGN9_PLABS</name>
<protein>
    <recommendedName>
        <fullName evidence="2">YbaK/aminoacyl-tRNA synthetase-associated domain-containing protein</fullName>
    </recommendedName>
</protein>
<feature type="domain" description="YbaK/aminoacyl-tRNA synthetase-associated" evidence="2">
    <location>
        <begin position="64"/>
        <end position="192"/>
    </location>
</feature>
<dbReference type="SUPFAM" id="SSF55826">
    <property type="entry name" value="YbaK/ProRS associated domain"/>
    <property type="match status" value="1"/>
</dbReference>
<dbReference type="CDD" id="cd04335">
    <property type="entry name" value="PrdX_deacylase"/>
    <property type="match status" value="1"/>
</dbReference>
<evidence type="ECO:0000256" key="1">
    <source>
        <dbReference type="ARBA" id="ARBA00010201"/>
    </source>
</evidence>
<dbReference type="GO" id="GO:0002161">
    <property type="term" value="F:aminoacyl-tRNA deacylase activity"/>
    <property type="evidence" value="ECO:0007669"/>
    <property type="project" value="InterPro"/>
</dbReference>
<accession>A0A0G4IGN9</accession>
<dbReference type="OMA" id="CVDHPPV"/>
<dbReference type="PANTHER" id="PTHR31423">
    <property type="entry name" value="YBAK DOMAIN-CONTAINING PROTEIN"/>
    <property type="match status" value="1"/>
</dbReference>
<dbReference type="PANTHER" id="PTHR31423:SF3">
    <property type="entry name" value="PROLYL-TRNA SYNTHETASE ASSOCIATED DOMAIN-CONTAINING PROTEIN 1-RELATED"/>
    <property type="match status" value="1"/>
</dbReference>
<evidence type="ECO:0000313" key="3">
    <source>
        <dbReference type="EMBL" id="CEO94232.1"/>
    </source>
</evidence>
<dbReference type="InterPro" id="IPR007214">
    <property type="entry name" value="YbaK/aa-tRNA-synth-assoc-dom"/>
</dbReference>
<comment type="similarity">
    <text evidence="1">Belongs to the PRORSD1 family.</text>
</comment>
<dbReference type="Proteomes" id="UP000039324">
    <property type="component" value="Unassembled WGS sequence"/>
</dbReference>
<sequence length="209" mass="22778">LAVKWNALATCTARPTRRCPRHSVSIRLRAMVDHRTTAATSNHTTNAAIDLLVQLSIAHTIYDHAPLYTVDDVARFAGHIPGMNNKNLLLKTKKGKQFAIVCVPFDKRVDLQALANTLDLRHLSMASPESMLSILGVSAGALSPLAAVHDTDQKVTVVIDKALTDLPQGAQIQCHPMQNTQTVVLGIADMLKYLIATNHEPRIIDVPSK</sequence>
<reference evidence="3 4" key="1">
    <citation type="submission" date="2015-02" db="EMBL/GenBank/DDBJ databases">
        <authorList>
            <person name="Chooi Y.-H."/>
        </authorList>
    </citation>
    <scope>NUCLEOTIDE SEQUENCE [LARGE SCALE GENOMIC DNA]</scope>
    <source>
        <strain evidence="3">E3</strain>
    </source>
</reference>
<dbReference type="Pfam" id="PF04073">
    <property type="entry name" value="tRNA_edit"/>
    <property type="match status" value="1"/>
</dbReference>
<dbReference type="InterPro" id="IPR040285">
    <property type="entry name" value="ProX/PRXD1"/>
</dbReference>
<evidence type="ECO:0000259" key="2">
    <source>
        <dbReference type="Pfam" id="PF04073"/>
    </source>
</evidence>
<keyword evidence="4" id="KW-1185">Reference proteome</keyword>
<dbReference type="Gene3D" id="3.90.960.10">
    <property type="entry name" value="YbaK/aminoacyl-tRNA synthetase-associated domain"/>
    <property type="match status" value="1"/>
</dbReference>
<dbReference type="AlphaFoldDB" id="A0A0G4IGN9"/>
<dbReference type="OrthoDB" id="424586at2759"/>
<evidence type="ECO:0000313" key="4">
    <source>
        <dbReference type="Proteomes" id="UP000039324"/>
    </source>
</evidence>
<gene>
    <name evidence="3" type="ORF">PBRA_000017</name>
</gene>
<feature type="non-terminal residue" evidence="3">
    <location>
        <position position="1"/>
    </location>
</feature>